<accession>A5BYR7</accession>
<dbReference type="PANTHER" id="PTHR33785:SF8">
    <property type="entry name" value="BZIP DOMAIN-CONTAINING PROTEIN"/>
    <property type="match status" value="1"/>
</dbReference>
<gene>
    <name evidence="1" type="ORF">VITISV_029934</name>
</gene>
<name>A5BYR7_VITVI</name>
<dbReference type="EMBL" id="AM476023">
    <property type="protein sequence ID" value="CAN61930.1"/>
    <property type="molecule type" value="Genomic_DNA"/>
</dbReference>
<protein>
    <submittedName>
        <fullName evidence="1">Uncharacterized protein</fullName>
    </submittedName>
</protein>
<sequence length="212" mass="24036">MKRILPFNVEKVCRFCLALFLMEDSGFTEKLDSLWFFSNVLSLRSQSMSSATDEKATQISLHHSPKSEATKPLSIIAQNQKNQTENAEVLVQQRRCLNCGEFAVETEDQIAKTEVLEVLPPVKEEKRRSKRSFKSCLNQRRRVLGESDLQVKGLGDMGFDVNVVCGNWVVEEASGYQWFGSPHHVKMPPLSDGMAMKHHLKSWAYAVACTVR</sequence>
<dbReference type="PANTHER" id="PTHR33785">
    <property type="entry name" value="OS06G0550800 PROTEIN"/>
    <property type="match status" value="1"/>
</dbReference>
<proteinExistence type="predicted"/>
<evidence type="ECO:0000313" key="1">
    <source>
        <dbReference type="EMBL" id="CAN61930.1"/>
    </source>
</evidence>
<dbReference type="AlphaFoldDB" id="A5BYR7"/>
<reference evidence="1" key="1">
    <citation type="journal article" date="2007" name="PLoS ONE">
        <title>The first genome sequence of an elite grapevine cultivar (Pinot noir Vitis vinifera L.): coping with a highly heterozygous genome.</title>
        <authorList>
            <person name="Velasco R."/>
            <person name="Zharkikh A."/>
            <person name="Troggio M."/>
            <person name="Cartwright D.A."/>
            <person name="Cestaro A."/>
            <person name="Pruss D."/>
            <person name="Pindo M."/>
            <person name="FitzGerald L.M."/>
            <person name="Vezzulli S."/>
            <person name="Reid J."/>
            <person name="Malacarne G."/>
            <person name="Iliev D."/>
            <person name="Coppola G."/>
            <person name="Wardell B."/>
            <person name="Micheletti D."/>
            <person name="Macalma T."/>
            <person name="Facci M."/>
            <person name="Mitchell J.T."/>
            <person name="Perazzolli M."/>
            <person name="Eldredge G."/>
            <person name="Gatto P."/>
            <person name="Oyzerski R."/>
            <person name="Moretto M."/>
            <person name="Gutin N."/>
            <person name="Stefanini M."/>
            <person name="Chen Y."/>
            <person name="Segala C."/>
            <person name="Davenport C."/>
            <person name="Dematte L."/>
            <person name="Mraz A."/>
            <person name="Battilana J."/>
            <person name="Stormo K."/>
            <person name="Costa F."/>
            <person name="Tao Q."/>
            <person name="Si-Ammour A."/>
            <person name="Harkins T."/>
            <person name="Lackey A."/>
            <person name="Perbost C."/>
            <person name="Taillon B."/>
            <person name="Stella A."/>
            <person name="Solovyev V."/>
            <person name="Fawcett J.A."/>
            <person name="Sterck L."/>
            <person name="Vandepoele K."/>
            <person name="Grando S.M."/>
            <person name="Toppo S."/>
            <person name="Moser C."/>
            <person name="Lanchbury J."/>
            <person name="Bogden R."/>
            <person name="Skolnick M."/>
            <person name="Sgaramella V."/>
            <person name="Bhatnagar S.K."/>
            <person name="Fontana P."/>
            <person name="Gutin A."/>
            <person name="Van de Peer Y."/>
            <person name="Salamini F."/>
            <person name="Viola R."/>
        </authorList>
    </citation>
    <scope>NUCLEOTIDE SEQUENCE</scope>
</reference>
<organism evidence="1">
    <name type="scientific">Vitis vinifera</name>
    <name type="common">Grape</name>
    <dbReference type="NCBI Taxonomy" id="29760"/>
    <lineage>
        <taxon>Eukaryota</taxon>
        <taxon>Viridiplantae</taxon>
        <taxon>Streptophyta</taxon>
        <taxon>Embryophyta</taxon>
        <taxon>Tracheophyta</taxon>
        <taxon>Spermatophyta</taxon>
        <taxon>Magnoliopsida</taxon>
        <taxon>eudicotyledons</taxon>
        <taxon>Gunneridae</taxon>
        <taxon>Pentapetalae</taxon>
        <taxon>rosids</taxon>
        <taxon>Vitales</taxon>
        <taxon>Vitaceae</taxon>
        <taxon>Viteae</taxon>
        <taxon>Vitis</taxon>
    </lineage>
</organism>